<dbReference type="SUPFAM" id="SSF54928">
    <property type="entry name" value="RNA-binding domain, RBD"/>
    <property type="match status" value="2"/>
</dbReference>
<feature type="compositionally biased region" description="Low complexity" evidence="3">
    <location>
        <begin position="243"/>
        <end position="310"/>
    </location>
</feature>
<feature type="domain" description="C-type lectin" evidence="4">
    <location>
        <begin position="47"/>
        <end position="160"/>
    </location>
</feature>
<dbReference type="PROSITE" id="PS50041">
    <property type="entry name" value="C_TYPE_LECTIN_2"/>
    <property type="match status" value="1"/>
</dbReference>
<feature type="compositionally biased region" description="Pro residues" evidence="3">
    <location>
        <begin position="675"/>
        <end position="687"/>
    </location>
</feature>
<sequence>MCLRRAQQFHDWCGNPSSRSSVTVAASFDARTQLYSPDACDDGWVLYGSACYRFVDSLVDFFEAEARCNAMGANLASIHSEAENEFVRTLTGGRSTWIGYSDTDQDEDYDWTDGSENKFNKWAKNCTDPAYADDPDCAPQKAQEQWYGWDGSDPGPFVCKKQAKGKRKTYLLGLSAEELVTAAGVRQDIDELTVEDTKLVKLETTELCEVDEESVKALAGAQPLDELLHSHRYLPRMGMSSLPPSAPAAAAAPEAESVPAAAEASSEPTATTEATPAEMSTEASPAEPAMEASPSEVPSPAPAAAQDAAPTSVDTTAVAGNATETAAHEGPEAVPVPLPATPASQQEPPASPMDVAAATAAASAAAIQQEFTTSPPVQAGSVGQSPLPAPRYDGPPKRGDDTKKVFVGGLPREADKPALDEYFSQFGPCGGLGGDDGPGCVAAAPHVIMGKSVEVRRSVNDDGTSTANERRSSGKGAGAPRSYDDYSSGKGKGGHRDQNPNKLFVGGLPREVTSDVLRDFFIQYGNLVDCTVITDRMTGQSRGFGYITYEDLSAAEAAISNSANNVIDGKWVDVKHTTREAPRRSFGGYNEYGSGGYGDHGRYRGPDDYQATMRASKAASNAYFQQQQNRPPPMGMYQQQQPQYGMPPPQQGYGGMQQQGGYGGIGYQRQEPRRPPPMGGYSAPPPRYGGQYGGPSRASPY</sequence>
<dbReference type="InterPro" id="IPR001304">
    <property type="entry name" value="C-type_lectin-like"/>
</dbReference>
<organism evidence="6 7">
    <name type="scientific">Perkinsus olseni</name>
    <name type="common">Perkinsus atlanticus</name>
    <dbReference type="NCBI Taxonomy" id="32597"/>
    <lineage>
        <taxon>Eukaryota</taxon>
        <taxon>Sar</taxon>
        <taxon>Alveolata</taxon>
        <taxon>Perkinsozoa</taxon>
        <taxon>Perkinsea</taxon>
        <taxon>Perkinsida</taxon>
        <taxon>Perkinsidae</taxon>
        <taxon>Perkinsus</taxon>
    </lineage>
</organism>
<feature type="region of interest" description="Disordered" evidence="3">
    <location>
        <begin position="375"/>
        <end position="401"/>
    </location>
</feature>
<feature type="region of interest" description="Disordered" evidence="3">
    <location>
        <begin position="627"/>
        <end position="701"/>
    </location>
</feature>
<dbReference type="AlphaFoldDB" id="A0A7J6P3K6"/>
<dbReference type="InterPro" id="IPR035979">
    <property type="entry name" value="RBD_domain_sf"/>
</dbReference>
<dbReference type="InterPro" id="IPR012677">
    <property type="entry name" value="Nucleotide-bd_a/b_plait_sf"/>
</dbReference>
<feature type="region of interest" description="Disordered" evidence="3">
    <location>
        <begin position="243"/>
        <end position="353"/>
    </location>
</feature>
<dbReference type="EMBL" id="JABANP010000093">
    <property type="protein sequence ID" value="KAF4690753.1"/>
    <property type="molecule type" value="Genomic_DNA"/>
</dbReference>
<dbReference type="PROSITE" id="PS50102">
    <property type="entry name" value="RRM"/>
    <property type="match status" value="1"/>
</dbReference>
<dbReference type="SMART" id="SM00360">
    <property type="entry name" value="RRM"/>
    <property type="match status" value="1"/>
</dbReference>
<reference evidence="6 7" key="1">
    <citation type="submission" date="2020-04" db="EMBL/GenBank/DDBJ databases">
        <title>Perkinsus olseni comparative genomics.</title>
        <authorList>
            <person name="Bogema D.R."/>
        </authorList>
    </citation>
    <scope>NUCLEOTIDE SEQUENCE [LARGE SCALE GENOMIC DNA]</scope>
    <source>
        <strain evidence="6">00978-12</strain>
    </source>
</reference>
<evidence type="ECO:0000259" key="5">
    <source>
        <dbReference type="PROSITE" id="PS50102"/>
    </source>
</evidence>
<dbReference type="Proteomes" id="UP000541610">
    <property type="component" value="Unassembled WGS sequence"/>
</dbReference>
<accession>A0A7J6P3K6</accession>
<keyword evidence="1 2" id="KW-0694">RNA-binding</keyword>
<feature type="region of interest" description="Disordered" evidence="3">
    <location>
        <begin position="453"/>
        <end position="506"/>
    </location>
</feature>
<dbReference type="Pfam" id="PF00076">
    <property type="entry name" value="RRM_1"/>
    <property type="match status" value="1"/>
</dbReference>
<evidence type="ECO:0000256" key="2">
    <source>
        <dbReference type="PROSITE-ProRule" id="PRU00176"/>
    </source>
</evidence>
<feature type="compositionally biased region" description="Gly residues" evidence="3">
    <location>
        <begin position="652"/>
        <end position="666"/>
    </location>
</feature>
<dbReference type="PANTHER" id="PTHR48027">
    <property type="entry name" value="HETEROGENEOUS NUCLEAR RIBONUCLEOPROTEIN 87F-RELATED"/>
    <property type="match status" value="1"/>
</dbReference>
<dbReference type="CDD" id="cd00037">
    <property type="entry name" value="CLECT"/>
    <property type="match status" value="1"/>
</dbReference>
<dbReference type="SMART" id="SM00034">
    <property type="entry name" value="CLECT"/>
    <property type="match status" value="1"/>
</dbReference>
<dbReference type="InterPro" id="IPR016187">
    <property type="entry name" value="CTDL_fold"/>
</dbReference>
<evidence type="ECO:0000313" key="6">
    <source>
        <dbReference type="EMBL" id="KAF4690753.1"/>
    </source>
</evidence>
<proteinExistence type="predicted"/>
<evidence type="ECO:0000256" key="1">
    <source>
        <dbReference type="ARBA" id="ARBA00022884"/>
    </source>
</evidence>
<gene>
    <name evidence="6" type="ORF">FOZ60_016951</name>
</gene>
<evidence type="ECO:0000256" key="3">
    <source>
        <dbReference type="SAM" id="MobiDB-lite"/>
    </source>
</evidence>
<dbReference type="GO" id="GO:0003723">
    <property type="term" value="F:RNA binding"/>
    <property type="evidence" value="ECO:0007669"/>
    <property type="project" value="UniProtKB-UniRule"/>
</dbReference>
<evidence type="ECO:0000259" key="4">
    <source>
        <dbReference type="PROSITE" id="PS50041"/>
    </source>
</evidence>
<dbReference type="Gene3D" id="3.30.70.330">
    <property type="match status" value="2"/>
</dbReference>
<feature type="compositionally biased region" description="Low complexity" evidence="3">
    <location>
        <begin position="635"/>
        <end position="644"/>
    </location>
</feature>
<dbReference type="OrthoDB" id="441660at2759"/>
<dbReference type="Gene3D" id="3.10.100.10">
    <property type="entry name" value="Mannose-Binding Protein A, subunit A"/>
    <property type="match status" value="1"/>
</dbReference>
<name>A0A7J6P3K6_PEROL</name>
<dbReference type="InterPro" id="IPR016186">
    <property type="entry name" value="C-type_lectin-like/link_sf"/>
</dbReference>
<feature type="domain" description="RRM" evidence="5">
    <location>
        <begin position="501"/>
        <end position="579"/>
    </location>
</feature>
<dbReference type="InterPro" id="IPR000504">
    <property type="entry name" value="RRM_dom"/>
</dbReference>
<evidence type="ECO:0000313" key="7">
    <source>
        <dbReference type="Proteomes" id="UP000541610"/>
    </source>
</evidence>
<protein>
    <submittedName>
        <fullName evidence="6">Uncharacterized protein</fullName>
    </submittedName>
</protein>
<dbReference type="InterPro" id="IPR052462">
    <property type="entry name" value="SLIRP/GR-RBP-like"/>
</dbReference>
<dbReference type="SUPFAM" id="SSF56436">
    <property type="entry name" value="C-type lectin-like"/>
    <property type="match status" value="1"/>
</dbReference>
<dbReference type="Pfam" id="PF00059">
    <property type="entry name" value="Lectin_C"/>
    <property type="match status" value="1"/>
</dbReference>
<feature type="compositionally biased region" description="Polar residues" evidence="3">
    <location>
        <begin position="375"/>
        <end position="384"/>
    </location>
</feature>
<comment type="caution">
    <text evidence="6">The sequence shown here is derived from an EMBL/GenBank/DDBJ whole genome shotgun (WGS) entry which is preliminary data.</text>
</comment>